<proteinExistence type="predicted"/>
<sequence>MAIPTTPVASSPSSPSLSVTTAPTVDGLYSSKSTPDPEPLPSALHLPASTVSPVAAPPSMVTGNPTSGAVSPPRPTAMSTAVVEIGSGCSLPQPNLDRVPTPEIYIGKIPLQPCSDSFSSGDKIC</sequence>
<name>A0AAW2N8T4_SESRA</name>
<evidence type="ECO:0000256" key="1">
    <source>
        <dbReference type="SAM" id="MobiDB-lite"/>
    </source>
</evidence>
<comment type="caution">
    <text evidence="2">The sequence shown here is derived from an EMBL/GenBank/DDBJ whole genome shotgun (WGS) entry which is preliminary data.</text>
</comment>
<organism evidence="2">
    <name type="scientific">Sesamum radiatum</name>
    <name type="common">Black benniseed</name>
    <dbReference type="NCBI Taxonomy" id="300843"/>
    <lineage>
        <taxon>Eukaryota</taxon>
        <taxon>Viridiplantae</taxon>
        <taxon>Streptophyta</taxon>
        <taxon>Embryophyta</taxon>
        <taxon>Tracheophyta</taxon>
        <taxon>Spermatophyta</taxon>
        <taxon>Magnoliopsida</taxon>
        <taxon>eudicotyledons</taxon>
        <taxon>Gunneridae</taxon>
        <taxon>Pentapetalae</taxon>
        <taxon>asterids</taxon>
        <taxon>lamiids</taxon>
        <taxon>Lamiales</taxon>
        <taxon>Pedaliaceae</taxon>
        <taxon>Sesamum</taxon>
    </lineage>
</organism>
<protein>
    <submittedName>
        <fullName evidence="2">Uncharacterized protein</fullName>
    </submittedName>
</protein>
<feature type="compositionally biased region" description="Low complexity" evidence="1">
    <location>
        <begin position="1"/>
        <end position="25"/>
    </location>
</feature>
<feature type="region of interest" description="Disordered" evidence="1">
    <location>
        <begin position="1"/>
        <end position="76"/>
    </location>
</feature>
<gene>
    <name evidence="2" type="ORF">Sradi_4532300</name>
</gene>
<reference evidence="2" key="1">
    <citation type="submission" date="2020-06" db="EMBL/GenBank/DDBJ databases">
        <authorList>
            <person name="Li T."/>
            <person name="Hu X."/>
            <person name="Zhang T."/>
            <person name="Song X."/>
            <person name="Zhang H."/>
            <person name="Dai N."/>
            <person name="Sheng W."/>
            <person name="Hou X."/>
            <person name="Wei L."/>
        </authorList>
    </citation>
    <scope>NUCLEOTIDE SEQUENCE</scope>
    <source>
        <strain evidence="2">G02</strain>
        <tissue evidence="2">Leaf</tissue>
    </source>
</reference>
<dbReference type="AlphaFoldDB" id="A0AAW2N8T4"/>
<accession>A0AAW2N8T4</accession>
<feature type="compositionally biased region" description="Low complexity" evidence="1">
    <location>
        <begin position="47"/>
        <end position="62"/>
    </location>
</feature>
<dbReference type="EMBL" id="JACGWJ010000020">
    <property type="protein sequence ID" value="KAL0340155.1"/>
    <property type="molecule type" value="Genomic_DNA"/>
</dbReference>
<reference evidence="2" key="2">
    <citation type="journal article" date="2024" name="Plant">
        <title>Genomic evolution and insights into agronomic trait innovations of Sesamum species.</title>
        <authorList>
            <person name="Miao H."/>
            <person name="Wang L."/>
            <person name="Qu L."/>
            <person name="Liu H."/>
            <person name="Sun Y."/>
            <person name="Le M."/>
            <person name="Wang Q."/>
            <person name="Wei S."/>
            <person name="Zheng Y."/>
            <person name="Lin W."/>
            <person name="Duan Y."/>
            <person name="Cao H."/>
            <person name="Xiong S."/>
            <person name="Wang X."/>
            <person name="Wei L."/>
            <person name="Li C."/>
            <person name="Ma Q."/>
            <person name="Ju M."/>
            <person name="Zhao R."/>
            <person name="Li G."/>
            <person name="Mu C."/>
            <person name="Tian Q."/>
            <person name="Mei H."/>
            <person name="Zhang T."/>
            <person name="Gao T."/>
            <person name="Zhang H."/>
        </authorList>
    </citation>
    <scope>NUCLEOTIDE SEQUENCE</scope>
    <source>
        <strain evidence="2">G02</strain>
    </source>
</reference>
<evidence type="ECO:0000313" key="2">
    <source>
        <dbReference type="EMBL" id="KAL0340155.1"/>
    </source>
</evidence>